<dbReference type="SUPFAM" id="SSF81660">
    <property type="entry name" value="Metal cation-transporting ATPase, ATP-binding domain N"/>
    <property type="match status" value="1"/>
</dbReference>
<dbReference type="Pfam" id="PF13246">
    <property type="entry name" value="Cation_ATPase"/>
    <property type="match status" value="1"/>
</dbReference>
<name>W1XZ56_9ZZZZ</name>
<reference evidence="1" key="1">
    <citation type="submission" date="2013-12" db="EMBL/GenBank/DDBJ databases">
        <title>A Varibaculum cambriense genome reconstructed from a premature infant gut community with otherwise low bacterial novelty that shifts toward anaerobic metabolism during the third week of life.</title>
        <authorList>
            <person name="Brown C.T."/>
            <person name="Sharon I."/>
            <person name="Thomas B.C."/>
            <person name="Castelle C.J."/>
            <person name="Morowitz M.J."/>
            <person name="Banfield J.F."/>
        </authorList>
    </citation>
    <scope>NUCLEOTIDE SEQUENCE</scope>
</reference>
<protein>
    <submittedName>
        <fullName evidence="1">Calcium-transporting ATPase 1</fullName>
    </submittedName>
</protein>
<organism evidence="1">
    <name type="scientific">human gut metagenome</name>
    <dbReference type="NCBI Taxonomy" id="408170"/>
    <lineage>
        <taxon>unclassified sequences</taxon>
        <taxon>metagenomes</taxon>
        <taxon>organismal metagenomes</taxon>
    </lineage>
</organism>
<dbReference type="GO" id="GO:0000166">
    <property type="term" value="F:nucleotide binding"/>
    <property type="evidence" value="ECO:0007669"/>
    <property type="project" value="InterPro"/>
</dbReference>
<feature type="non-terminal residue" evidence="1">
    <location>
        <position position="1"/>
    </location>
</feature>
<dbReference type="InterPro" id="IPR023299">
    <property type="entry name" value="ATPase_P-typ_cyto_dom_N"/>
</dbReference>
<dbReference type="PANTHER" id="PTHR42861">
    <property type="entry name" value="CALCIUM-TRANSPORTING ATPASE"/>
    <property type="match status" value="1"/>
</dbReference>
<proteinExistence type="predicted"/>
<accession>W1XZ56</accession>
<dbReference type="PRINTS" id="PR00119">
    <property type="entry name" value="CATATPASE"/>
</dbReference>
<dbReference type="Gene3D" id="3.40.50.1000">
    <property type="entry name" value="HAD superfamily/HAD-like"/>
    <property type="match status" value="1"/>
</dbReference>
<feature type="non-terminal residue" evidence="1">
    <location>
        <position position="104"/>
    </location>
</feature>
<comment type="caution">
    <text evidence="1">The sequence shown here is derived from an EMBL/GenBank/DDBJ whole genome shotgun (WGS) entry which is preliminary data.</text>
</comment>
<dbReference type="Gene3D" id="3.40.1110.10">
    <property type="entry name" value="Calcium-transporting ATPase, cytoplasmic domain N"/>
    <property type="match status" value="1"/>
</dbReference>
<dbReference type="AlphaFoldDB" id="W1XZ56"/>
<dbReference type="EMBL" id="AZMM01010071">
    <property type="protein sequence ID" value="ETJ35557.1"/>
    <property type="molecule type" value="Genomic_DNA"/>
</dbReference>
<dbReference type="InterPro" id="IPR023214">
    <property type="entry name" value="HAD_sf"/>
</dbReference>
<evidence type="ECO:0000313" key="1">
    <source>
        <dbReference type="EMBL" id="ETJ35557.1"/>
    </source>
</evidence>
<sequence length="104" mass="11555">IYIKDNKYYVAVKGSAETVLGLCNLDKQTMDEINIEIDKMASNGLRVLALADCTSEEVYEDLECYELTFKGLVGLQDPPKEGVEEAIKLCKKAGIRVVMITGDY</sequence>
<gene>
    <name evidence="1" type="ORF">Q604_UNBC10071G0001</name>
</gene>